<feature type="transmembrane region" description="Helical" evidence="2">
    <location>
        <begin position="36"/>
        <end position="54"/>
    </location>
</feature>
<feature type="transmembrane region" description="Helical" evidence="2">
    <location>
        <begin position="12"/>
        <end position="30"/>
    </location>
</feature>
<evidence type="ECO:0000256" key="1">
    <source>
        <dbReference type="SAM" id="MobiDB-lite"/>
    </source>
</evidence>
<evidence type="ECO:0008006" key="5">
    <source>
        <dbReference type="Google" id="ProtNLM"/>
    </source>
</evidence>
<evidence type="ECO:0000256" key="2">
    <source>
        <dbReference type="SAM" id="Phobius"/>
    </source>
</evidence>
<keyword evidence="4" id="KW-1185">Reference proteome</keyword>
<gene>
    <name evidence="3" type="ORF">ACFOVU_03665</name>
</gene>
<accession>A0ABV8FJZ5</accession>
<reference evidence="4" key="1">
    <citation type="journal article" date="2019" name="Int. J. Syst. Evol. Microbiol.">
        <title>The Global Catalogue of Microorganisms (GCM) 10K type strain sequencing project: providing services to taxonomists for standard genome sequencing and annotation.</title>
        <authorList>
            <consortium name="The Broad Institute Genomics Platform"/>
            <consortium name="The Broad Institute Genome Sequencing Center for Infectious Disease"/>
            <person name="Wu L."/>
            <person name="Ma J."/>
        </authorList>
    </citation>
    <scope>NUCLEOTIDE SEQUENCE [LARGE SCALE GENOMIC DNA]</scope>
    <source>
        <strain evidence="4">TBRC 1826</strain>
    </source>
</reference>
<evidence type="ECO:0000313" key="4">
    <source>
        <dbReference type="Proteomes" id="UP001595847"/>
    </source>
</evidence>
<evidence type="ECO:0000313" key="3">
    <source>
        <dbReference type="EMBL" id="MFC3994996.1"/>
    </source>
</evidence>
<sequence length="82" mass="8318">MKGLAWRRFADPWWLLAGAIAGGLAWAVGLPLPASAGIGLIIWLTAIVVVGYVFGELRSAPAPGDGDAPAPEDGSAPPGSPR</sequence>
<feature type="region of interest" description="Disordered" evidence="1">
    <location>
        <begin position="61"/>
        <end position="82"/>
    </location>
</feature>
<dbReference type="RefSeq" id="WP_378529834.1">
    <property type="nucleotide sequence ID" value="NZ_JBHSBH010000003.1"/>
</dbReference>
<dbReference type="Proteomes" id="UP001595847">
    <property type="component" value="Unassembled WGS sequence"/>
</dbReference>
<name>A0ABV8FJZ5_9ACTN</name>
<protein>
    <recommendedName>
        <fullName evidence="5">DUF4175 domain-containing protein</fullName>
    </recommendedName>
</protein>
<dbReference type="EMBL" id="JBHSBH010000003">
    <property type="protein sequence ID" value="MFC3994996.1"/>
    <property type="molecule type" value="Genomic_DNA"/>
</dbReference>
<comment type="caution">
    <text evidence="3">The sequence shown here is derived from an EMBL/GenBank/DDBJ whole genome shotgun (WGS) entry which is preliminary data.</text>
</comment>
<organism evidence="3 4">
    <name type="scientific">Nocardiopsis sediminis</name>
    <dbReference type="NCBI Taxonomy" id="1778267"/>
    <lineage>
        <taxon>Bacteria</taxon>
        <taxon>Bacillati</taxon>
        <taxon>Actinomycetota</taxon>
        <taxon>Actinomycetes</taxon>
        <taxon>Streptosporangiales</taxon>
        <taxon>Nocardiopsidaceae</taxon>
        <taxon>Nocardiopsis</taxon>
    </lineage>
</organism>
<keyword evidence="2" id="KW-1133">Transmembrane helix</keyword>
<keyword evidence="2" id="KW-0472">Membrane</keyword>
<keyword evidence="2" id="KW-0812">Transmembrane</keyword>
<proteinExistence type="predicted"/>